<evidence type="ECO:0000313" key="2">
    <source>
        <dbReference type="EMBL" id="HGM46689.1"/>
    </source>
</evidence>
<keyword evidence="1" id="KW-0472">Membrane</keyword>
<accession>A0A7C4H6L6</accession>
<feature type="transmembrane region" description="Helical" evidence="1">
    <location>
        <begin position="74"/>
        <end position="97"/>
    </location>
</feature>
<protein>
    <submittedName>
        <fullName evidence="2">DUF4013 domain-containing protein</fullName>
    </submittedName>
</protein>
<feature type="transmembrane region" description="Helical" evidence="1">
    <location>
        <begin position="109"/>
        <end position="136"/>
    </location>
</feature>
<evidence type="ECO:0000256" key="1">
    <source>
        <dbReference type="SAM" id="Phobius"/>
    </source>
</evidence>
<feature type="transmembrane region" description="Helical" evidence="1">
    <location>
        <begin position="29"/>
        <end position="53"/>
    </location>
</feature>
<dbReference type="Pfam" id="PF13197">
    <property type="entry name" value="DUF4013"/>
    <property type="match status" value="1"/>
</dbReference>
<organism evidence="2">
    <name type="scientific">Thermofilum pendens</name>
    <dbReference type="NCBI Taxonomy" id="2269"/>
    <lineage>
        <taxon>Archaea</taxon>
        <taxon>Thermoproteota</taxon>
        <taxon>Thermoprotei</taxon>
        <taxon>Thermofilales</taxon>
        <taxon>Thermofilaceae</taxon>
        <taxon>Thermofilum</taxon>
    </lineage>
</organism>
<name>A0A7C4H6L6_THEPE</name>
<dbReference type="EMBL" id="DTBQ01000082">
    <property type="protein sequence ID" value="HGM46689.1"/>
    <property type="molecule type" value="Genomic_DNA"/>
</dbReference>
<comment type="caution">
    <text evidence="2">The sequence shown here is derived from an EMBL/GenBank/DDBJ whole genome shotgun (WGS) entry which is preliminary data.</text>
</comment>
<dbReference type="InterPro" id="IPR025098">
    <property type="entry name" value="DUF4013"/>
</dbReference>
<dbReference type="AlphaFoldDB" id="A0A7C4H6L6"/>
<proteinExistence type="predicted"/>
<gene>
    <name evidence="2" type="ORF">ENU21_02890</name>
</gene>
<keyword evidence="1" id="KW-1133">Transmembrane helix</keyword>
<keyword evidence="1" id="KW-0812">Transmembrane</keyword>
<reference evidence="2" key="1">
    <citation type="journal article" date="2020" name="mSystems">
        <title>Genome- and Community-Level Interaction Insights into Carbon Utilization and Element Cycling Functions of Hydrothermarchaeota in Hydrothermal Sediment.</title>
        <authorList>
            <person name="Zhou Z."/>
            <person name="Liu Y."/>
            <person name="Xu W."/>
            <person name="Pan J."/>
            <person name="Luo Z.H."/>
            <person name="Li M."/>
        </authorList>
    </citation>
    <scope>NUCLEOTIDE SEQUENCE</scope>
    <source>
        <strain evidence="2">SpSt-649</strain>
    </source>
</reference>
<sequence length="219" mass="24302">MVASRFDVGEAASRSFEFMSKLLKDAGNLILLIVLNIIPIVNFIVLGYFARVVRLDLDEPPKLTSYADLFVEGLKLFLAFLLYAFIPLILIAVGYAVSWPLAVIHPWFWLYSPLVLLGFLLLLAFLFVGLSALAIYMRTGDFSKVFAFQEAWSLIQHVGIENYLIFFILLAVFNLAAGFVGSIIPLVGTAIVGVFAMAFTFKALSLFVNTKYPIPPPPP</sequence>